<dbReference type="NCBIfam" id="NF006330">
    <property type="entry name" value="PRK08560.1"/>
    <property type="match status" value="1"/>
</dbReference>
<dbReference type="GO" id="GO:0006437">
    <property type="term" value="P:tyrosyl-tRNA aminoacylation"/>
    <property type="evidence" value="ECO:0007669"/>
    <property type="project" value="InterPro"/>
</dbReference>
<dbReference type="PANTHER" id="PTHR46264:SF4">
    <property type="entry name" value="TYROSINE--TRNA LIGASE, CYTOPLASMIC"/>
    <property type="match status" value="1"/>
</dbReference>
<dbReference type="GO" id="GO:0005524">
    <property type="term" value="F:ATP binding"/>
    <property type="evidence" value="ECO:0007669"/>
    <property type="project" value="UniProtKB-KW"/>
</dbReference>
<dbReference type="InterPro" id="IPR050489">
    <property type="entry name" value="Tyr-tRNA_synthase"/>
</dbReference>
<keyword evidence="5 12" id="KW-0436">Ligase</keyword>
<dbReference type="PRINTS" id="PR01040">
    <property type="entry name" value="TRNASYNTHTYR"/>
</dbReference>
<evidence type="ECO:0000256" key="1">
    <source>
        <dbReference type="ARBA" id="ARBA00004496"/>
    </source>
</evidence>
<comment type="caution">
    <text evidence="14">The sequence shown here is derived from an EMBL/GenBank/DDBJ whole genome shotgun (WGS) entry which is preliminary data.</text>
</comment>
<dbReference type="InterPro" id="IPR002307">
    <property type="entry name" value="Tyr-tRNA-ligase"/>
</dbReference>
<dbReference type="PANTHER" id="PTHR46264">
    <property type="entry name" value="TYROSINE-TRNA LIGASE"/>
    <property type="match status" value="1"/>
</dbReference>
<reference evidence="14 15" key="1">
    <citation type="submission" date="2019-06" db="EMBL/GenBank/DDBJ databases">
        <title>Wine fermentation using esterase from Monascus purpureus.</title>
        <authorList>
            <person name="Geng C."/>
            <person name="Zhang Y."/>
        </authorList>
    </citation>
    <scope>NUCLEOTIDE SEQUENCE [LARGE SCALE GENOMIC DNA]</scope>
    <source>
        <strain evidence="14">HQ1</strain>
    </source>
</reference>
<dbReference type="InterPro" id="IPR023617">
    <property type="entry name" value="Tyr-tRNA-ligase_arc/euk-type"/>
</dbReference>
<feature type="compositionally biased region" description="Basic and acidic residues" evidence="13">
    <location>
        <begin position="370"/>
        <end position="393"/>
    </location>
</feature>
<dbReference type="NCBIfam" id="TIGR00234">
    <property type="entry name" value="tyrS"/>
    <property type="match status" value="1"/>
</dbReference>
<evidence type="ECO:0000313" key="14">
    <source>
        <dbReference type="EMBL" id="TQB71576.1"/>
    </source>
</evidence>
<dbReference type="AlphaFoldDB" id="A0A507QS94"/>
<evidence type="ECO:0000256" key="7">
    <source>
        <dbReference type="ARBA" id="ARBA00022840"/>
    </source>
</evidence>
<dbReference type="EC" id="6.1.1.1" evidence="3 12"/>
<keyword evidence="6 12" id="KW-0547">Nucleotide-binding</keyword>
<evidence type="ECO:0000256" key="6">
    <source>
        <dbReference type="ARBA" id="ARBA00022741"/>
    </source>
</evidence>
<evidence type="ECO:0000256" key="12">
    <source>
        <dbReference type="RuleBase" id="RU361234"/>
    </source>
</evidence>
<keyword evidence="15" id="KW-1185">Reference proteome</keyword>
<dbReference type="InterPro" id="IPR002305">
    <property type="entry name" value="aa-tRNA-synth_Ic"/>
</dbReference>
<dbReference type="GO" id="GO:0005737">
    <property type="term" value="C:cytoplasm"/>
    <property type="evidence" value="ECO:0007669"/>
    <property type="project" value="UniProtKB-SubCell"/>
</dbReference>
<feature type="region of interest" description="Disordered" evidence="13">
    <location>
        <begin position="354"/>
        <end position="407"/>
    </location>
</feature>
<organism evidence="14 15">
    <name type="scientific">Monascus purpureus</name>
    <name type="common">Red mold</name>
    <name type="synonym">Monascus anka</name>
    <dbReference type="NCBI Taxonomy" id="5098"/>
    <lineage>
        <taxon>Eukaryota</taxon>
        <taxon>Fungi</taxon>
        <taxon>Dikarya</taxon>
        <taxon>Ascomycota</taxon>
        <taxon>Pezizomycotina</taxon>
        <taxon>Eurotiomycetes</taxon>
        <taxon>Eurotiomycetidae</taxon>
        <taxon>Eurotiales</taxon>
        <taxon>Aspergillaceae</taxon>
        <taxon>Monascus</taxon>
    </lineage>
</organism>
<sequence>MAVQVQSKDEKLALIRENLQEILNPEIIEEVLDKGETLRIYFGTATTGKPHCGYFVPAMKIAQFLQAGCHVKILLADIHGFLDNLKAPIELVEYRAKYYRYCITALLKAVNVPIDKLEFILGSSYQLSSKYVMDVYRLASLVSTHDAKKSGADVVKQSDNPPLSGLIYPLLQALDEEALDVHAQFGGVDQRKIFALAIDALPKLGYKPRAHLCTPMVQGLTAGKMSASDPNSKIDLLDPPDVVTRKIKKAVAVPKEVENNGLLAFVRHVLLPASSLLDGERKFTIERQGSDPLIYRDADALEADYATDVVTPQLLKPAIISALHRLLAPIQEEFTSSTEWQEIEKKAYPVEEPKKKVKKVKNKGTRHPGAAKESEKEAEEGKEIKDATQEDVGKSASEAIEKLSVQS</sequence>
<comment type="subcellular location">
    <subcellularLocation>
        <location evidence="1">Cytoplasm</location>
    </subcellularLocation>
</comment>
<dbReference type="FunFam" id="3.40.50.620:FF:000040">
    <property type="entry name" value="Tyrosine--tRNA ligase"/>
    <property type="match status" value="1"/>
</dbReference>
<dbReference type="Gene3D" id="1.10.240.10">
    <property type="entry name" value="Tyrosyl-Transfer RNA Synthetase"/>
    <property type="match status" value="1"/>
</dbReference>
<dbReference type="OrthoDB" id="197206at2759"/>
<protein>
    <recommendedName>
        <fullName evidence="3 12">Tyrosine--tRNA ligase</fullName>
        <ecNumber evidence="3 12">6.1.1.1</ecNumber>
    </recommendedName>
    <alternativeName>
        <fullName evidence="10 12">Tyrosyl-tRNA synthetase</fullName>
    </alternativeName>
</protein>
<evidence type="ECO:0000256" key="4">
    <source>
        <dbReference type="ARBA" id="ARBA00022490"/>
    </source>
</evidence>
<evidence type="ECO:0000256" key="13">
    <source>
        <dbReference type="SAM" id="MobiDB-lite"/>
    </source>
</evidence>
<dbReference type="InterPro" id="IPR014729">
    <property type="entry name" value="Rossmann-like_a/b/a_fold"/>
</dbReference>
<dbReference type="EMBL" id="VIFY01000079">
    <property type="protein sequence ID" value="TQB71576.1"/>
    <property type="molecule type" value="Genomic_DNA"/>
</dbReference>
<name>A0A507QS94_MONPU</name>
<comment type="similarity">
    <text evidence="2 12">Belongs to the class-I aminoacyl-tRNA synthetase family.</text>
</comment>
<dbReference type="SUPFAM" id="SSF52374">
    <property type="entry name" value="Nucleotidylyl transferase"/>
    <property type="match status" value="1"/>
</dbReference>
<dbReference type="GO" id="GO:0004831">
    <property type="term" value="F:tyrosine-tRNA ligase activity"/>
    <property type="evidence" value="ECO:0007669"/>
    <property type="project" value="UniProtKB-EC"/>
</dbReference>
<dbReference type="PIRSF" id="PIRSF006588">
    <property type="entry name" value="TyrRS_arch_euk"/>
    <property type="match status" value="1"/>
</dbReference>
<evidence type="ECO:0000313" key="15">
    <source>
        <dbReference type="Proteomes" id="UP000319663"/>
    </source>
</evidence>
<evidence type="ECO:0000256" key="9">
    <source>
        <dbReference type="ARBA" id="ARBA00023146"/>
    </source>
</evidence>
<evidence type="ECO:0000256" key="3">
    <source>
        <dbReference type="ARBA" id="ARBA00013160"/>
    </source>
</evidence>
<dbReference type="Gene3D" id="3.40.50.620">
    <property type="entry name" value="HUPs"/>
    <property type="match status" value="1"/>
</dbReference>
<comment type="catalytic activity">
    <reaction evidence="11 12">
        <text>tRNA(Tyr) + L-tyrosine + ATP = L-tyrosyl-tRNA(Tyr) + AMP + diphosphate + H(+)</text>
        <dbReference type="Rhea" id="RHEA:10220"/>
        <dbReference type="Rhea" id="RHEA-COMP:9706"/>
        <dbReference type="Rhea" id="RHEA-COMP:9707"/>
        <dbReference type="ChEBI" id="CHEBI:15378"/>
        <dbReference type="ChEBI" id="CHEBI:30616"/>
        <dbReference type="ChEBI" id="CHEBI:33019"/>
        <dbReference type="ChEBI" id="CHEBI:58315"/>
        <dbReference type="ChEBI" id="CHEBI:78442"/>
        <dbReference type="ChEBI" id="CHEBI:78536"/>
        <dbReference type="ChEBI" id="CHEBI:456215"/>
        <dbReference type="EC" id="6.1.1.1"/>
    </reaction>
</comment>
<dbReference type="STRING" id="5098.A0A507QS94"/>
<evidence type="ECO:0000256" key="11">
    <source>
        <dbReference type="ARBA" id="ARBA00048248"/>
    </source>
</evidence>
<keyword evidence="4" id="KW-0963">Cytoplasm</keyword>
<gene>
    <name evidence="14" type="ORF">MPDQ_007435</name>
</gene>
<feature type="compositionally biased region" description="Basic residues" evidence="13">
    <location>
        <begin position="355"/>
        <end position="366"/>
    </location>
</feature>
<dbReference type="Pfam" id="PF00579">
    <property type="entry name" value="tRNA-synt_1b"/>
    <property type="match status" value="1"/>
</dbReference>
<evidence type="ECO:0000256" key="10">
    <source>
        <dbReference type="ARBA" id="ARBA00033323"/>
    </source>
</evidence>
<keyword evidence="7 12" id="KW-0067">ATP-binding</keyword>
<evidence type="ECO:0000256" key="2">
    <source>
        <dbReference type="ARBA" id="ARBA00005594"/>
    </source>
</evidence>
<accession>A0A507QS94</accession>
<dbReference type="Proteomes" id="UP000319663">
    <property type="component" value="Unassembled WGS sequence"/>
</dbReference>
<proteinExistence type="inferred from homology"/>
<evidence type="ECO:0000256" key="5">
    <source>
        <dbReference type="ARBA" id="ARBA00022598"/>
    </source>
</evidence>
<keyword evidence="8 12" id="KW-0648">Protein biosynthesis</keyword>
<evidence type="ECO:0000256" key="8">
    <source>
        <dbReference type="ARBA" id="ARBA00022917"/>
    </source>
</evidence>
<keyword evidence="9 12" id="KW-0030">Aminoacyl-tRNA synthetase</keyword>